<evidence type="ECO:0000256" key="1">
    <source>
        <dbReference type="SAM" id="MobiDB-lite"/>
    </source>
</evidence>
<sequence length="138" mass="15112">MSISSYQQRAATQETAQSLELRAFGFVTQGLRQASTSPDPTARIRALHRNHQLWLTLVSDLATPENPLPEELKGRLISLGMWSMRYSLRAMEEDIPVDPLIDVNTEIAGGISDQIRRSASQSPTATPPEGTGPIQTAV</sequence>
<keyword evidence="2" id="KW-0966">Cell projection</keyword>
<evidence type="ECO:0000313" key="3">
    <source>
        <dbReference type="Proteomes" id="UP000001591"/>
    </source>
</evidence>
<keyword evidence="3" id="KW-1185">Reference proteome</keyword>
<dbReference type="Pfam" id="PF07309">
    <property type="entry name" value="FlaF"/>
    <property type="match status" value="1"/>
</dbReference>
<gene>
    <name evidence="2" type="primary">flaF</name>
    <name evidence="2" type="ordered locus">RC1_3764</name>
</gene>
<dbReference type="HOGENOM" id="CLU_141460_1_0_5"/>
<dbReference type="AlphaFoldDB" id="B6IXT3"/>
<dbReference type="KEGG" id="rce:RC1_3764"/>
<dbReference type="STRING" id="414684.RC1_3764"/>
<keyword evidence="2" id="KW-0282">Flagellum</keyword>
<keyword evidence="2" id="KW-0969">Cilium</keyword>
<name>B6IXT3_RHOCS</name>
<dbReference type="OrthoDB" id="9808944at2"/>
<feature type="region of interest" description="Disordered" evidence="1">
    <location>
        <begin position="115"/>
        <end position="138"/>
    </location>
</feature>
<proteinExistence type="predicted"/>
<evidence type="ECO:0000313" key="2">
    <source>
        <dbReference type="EMBL" id="ACJ01107.1"/>
    </source>
</evidence>
<protein>
    <submittedName>
        <fullName evidence="2">Flagellar protein FlaF, putative</fullName>
    </submittedName>
</protein>
<organism evidence="2 3">
    <name type="scientific">Rhodospirillum centenum (strain ATCC 51521 / SW)</name>
    <dbReference type="NCBI Taxonomy" id="414684"/>
    <lineage>
        <taxon>Bacteria</taxon>
        <taxon>Pseudomonadati</taxon>
        <taxon>Pseudomonadota</taxon>
        <taxon>Alphaproteobacteria</taxon>
        <taxon>Rhodospirillales</taxon>
        <taxon>Rhodospirillaceae</taxon>
        <taxon>Rhodospirillum</taxon>
    </lineage>
</organism>
<dbReference type="eggNOG" id="COG5442">
    <property type="taxonomic scope" value="Bacteria"/>
</dbReference>
<dbReference type="GO" id="GO:0044781">
    <property type="term" value="P:bacterial-type flagellum organization"/>
    <property type="evidence" value="ECO:0007669"/>
    <property type="project" value="InterPro"/>
</dbReference>
<reference evidence="2 3" key="1">
    <citation type="journal article" date="2010" name="BMC Genomics">
        <title>Metabolic flexibility revealed in the genome of the cyst-forming alpha-1 proteobacterium Rhodospirillum centenum.</title>
        <authorList>
            <person name="Lu Y.K."/>
            <person name="Marden J."/>
            <person name="Han M."/>
            <person name="Swingley W.D."/>
            <person name="Mastrian S.D."/>
            <person name="Chowdhury S.R."/>
            <person name="Hao J."/>
            <person name="Helmy T."/>
            <person name="Kim S."/>
            <person name="Kurdoglu A.A."/>
            <person name="Matthies H.J."/>
            <person name="Rollo D."/>
            <person name="Stothard P."/>
            <person name="Blankenship R.E."/>
            <person name="Bauer C.E."/>
            <person name="Touchman J.W."/>
        </authorList>
    </citation>
    <scope>NUCLEOTIDE SEQUENCE [LARGE SCALE GENOMIC DNA]</scope>
    <source>
        <strain evidence="3">ATCC 51521 / SW</strain>
    </source>
</reference>
<dbReference type="RefSeq" id="WP_012568880.1">
    <property type="nucleotide sequence ID" value="NC_011420.2"/>
</dbReference>
<dbReference type="EMBL" id="CP000613">
    <property type="protein sequence ID" value="ACJ01107.1"/>
    <property type="molecule type" value="Genomic_DNA"/>
</dbReference>
<dbReference type="Proteomes" id="UP000001591">
    <property type="component" value="Chromosome"/>
</dbReference>
<dbReference type="InterPro" id="IPR010845">
    <property type="entry name" value="FlaF"/>
</dbReference>
<accession>B6IXT3</accession>